<evidence type="ECO:0000256" key="2">
    <source>
        <dbReference type="SAM" id="MobiDB-lite"/>
    </source>
</evidence>
<dbReference type="PANTHER" id="PTHR44927:SF1">
    <property type="entry name" value="FK506-BINDING PROTEIN 15"/>
    <property type="match status" value="1"/>
</dbReference>
<dbReference type="InterPro" id="IPR046357">
    <property type="entry name" value="PPIase_dom_sf"/>
</dbReference>
<keyword evidence="1" id="KW-0413">Isomerase</keyword>
<dbReference type="HOGENOM" id="CLU_042744_0_0_1"/>
<evidence type="ECO:0000313" key="5">
    <source>
        <dbReference type="Proteomes" id="UP000008144"/>
    </source>
</evidence>
<dbReference type="STRING" id="7719.ENSCINP00000006685"/>
<feature type="region of interest" description="Disordered" evidence="2">
    <location>
        <begin position="1"/>
        <end position="22"/>
    </location>
</feature>
<feature type="region of interest" description="Disordered" evidence="2">
    <location>
        <begin position="281"/>
        <end position="301"/>
    </location>
</feature>
<dbReference type="Gene3D" id="2.30.29.30">
    <property type="entry name" value="Pleckstrin-homology domain (PH domain)/Phosphotyrosine-binding domain (PTB)"/>
    <property type="match status" value="1"/>
</dbReference>
<feature type="region of interest" description="Disordered" evidence="2">
    <location>
        <begin position="314"/>
        <end position="336"/>
    </location>
</feature>
<protein>
    <recommendedName>
        <fullName evidence="1">peptidylprolyl isomerase</fullName>
        <ecNumber evidence="1">5.2.1.8</ecNumber>
    </recommendedName>
</protein>
<keyword evidence="5" id="KW-1185">Reference proteome</keyword>
<dbReference type="InterPro" id="IPR001179">
    <property type="entry name" value="PPIase_FKBP_dom"/>
</dbReference>
<keyword evidence="1" id="KW-0697">Rotamase</keyword>
<sequence>MSYFSLGGQNDDDGEFLNPAASASLTGGSKLSSLFGMNDQMTKNPNSNQSLTYTAPKPPGKQQEKPQNKKKQTSAANTSGVAYAVAVTAYKYVNSQHVKQGKLGAAILKNLASNDFKILMYVTKQQPVCTAQINRNFNFVVQANNYASFYDDQRQSWNVMFDSSEQIVEFAKQICLAKYFGNPTPCDSVVVQDITPHDAKLNHVEMGDSLEGKDKTFRFKTDKGKVIQGWEQGMMGMQKGGTRYLIIPPHLAYGEKRVGNKVPPNSTLAFKVNLLRMKQSRDNSSMKSAGSVDSVPQEVSAEQAVEIPKKVTHETTVKERTSSLNDQLSHVGNDDGKSNLMMRMAKMGQALIPNPTANQAEVESHPQPHVVNPTPQSTPAPAIHINNDIETHPQLVVHRASPKPAQHNVMQPVQPPYQ</sequence>
<dbReference type="InterPro" id="IPR011993">
    <property type="entry name" value="PH-like_dom_sf"/>
</dbReference>
<evidence type="ECO:0000313" key="4">
    <source>
        <dbReference type="Ensembl" id="ENSCINP00000006685.3"/>
    </source>
</evidence>
<dbReference type="InParanoid" id="F6Z535"/>
<dbReference type="Gene3D" id="3.10.50.40">
    <property type="match status" value="1"/>
</dbReference>
<proteinExistence type="predicted"/>
<name>F6Z535_CIOIN</name>
<evidence type="ECO:0000256" key="1">
    <source>
        <dbReference type="PROSITE-ProRule" id="PRU00277"/>
    </source>
</evidence>
<evidence type="ECO:0000259" key="3">
    <source>
        <dbReference type="PROSITE" id="PS50059"/>
    </source>
</evidence>
<feature type="domain" description="PPIase FKBP-type" evidence="3">
    <location>
        <begin position="208"/>
        <end position="278"/>
    </location>
</feature>
<organism evidence="4 5">
    <name type="scientific">Ciona intestinalis</name>
    <name type="common">Transparent sea squirt</name>
    <name type="synonym">Ascidia intestinalis</name>
    <dbReference type="NCBI Taxonomy" id="7719"/>
    <lineage>
        <taxon>Eukaryota</taxon>
        <taxon>Metazoa</taxon>
        <taxon>Chordata</taxon>
        <taxon>Tunicata</taxon>
        <taxon>Ascidiacea</taxon>
        <taxon>Phlebobranchia</taxon>
        <taxon>Cionidae</taxon>
        <taxon>Ciona</taxon>
    </lineage>
</organism>
<dbReference type="AlphaFoldDB" id="F6Z535"/>
<dbReference type="GO" id="GO:0003755">
    <property type="term" value="F:peptidyl-prolyl cis-trans isomerase activity"/>
    <property type="evidence" value="ECO:0000318"/>
    <property type="project" value="GO_Central"/>
</dbReference>
<dbReference type="OMA" id="AVIVFHI"/>
<dbReference type="Pfam" id="PF00254">
    <property type="entry name" value="FKBP_C"/>
    <property type="match status" value="1"/>
</dbReference>
<reference evidence="4" key="3">
    <citation type="submission" date="2025-08" db="UniProtKB">
        <authorList>
            <consortium name="Ensembl"/>
        </authorList>
    </citation>
    <scope>IDENTIFICATION</scope>
</reference>
<reference evidence="5" key="1">
    <citation type="journal article" date="2002" name="Science">
        <title>The draft genome of Ciona intestinalis: insights into chordate and vertebrate origins.</title>
        <authorList>
            <person name="Dehal P."/>
            <person name="Satou Y."/>
            <person name="Campbell R.K."/>
            <person name="Chapman J."/>
            <person name="Degnan B."/>
            <person name="De Tomaso A."/>
            <person name="Davidson B."/>
            <person name="Di Gregorio A."/>
            <person name="Gelpke M."/>
            <person name="Goodstein D.M."/>
            <person name="Harafuji N."/>
            <person name="Hastings K.E."/>
            <person name="Ho I."/>
            <person name="Hotta K."/>
            <person name="Huang W."/>
            <person name="Kawashima T."/>
            <person name="Lemaire P."/>
            <person name="Martinez D."/>
            <person name="Meinertzhagen I.A."/>
            <person name="Necula S."/>
            <person name="Nonaka M."/>
            <person name="Putnam N."/>
            <person name="Rash S."/>
            <person name="Saiga H."/>
            <person name="Satake M."/>
            <person name="Terry A."/>
            <person name="Yamada L."/>
            <person name="Wang H.G."/>
            <person name="Awazu S."/>
            <person name="Azumi K."/>
            <person name="Boore J."/>
            <person name="Branno M."/>
            <person name="Chin-Bow S."/>
            <person name="DeSantis R."/>
            <person name="Doyle S."/>
            <person name="Francino P."/>
            <person name="Keys D.N."/>
            <person name="Haga S."/>
            <person name="Hayashi H."/>
            <person name="Hino K."/>
            <person name="Imai K.S."/>
            <person name="Inaba K."/>
            <person name="Kano S."/>
            <person name="Kobayashi K."/>
            <person name="Kobayashi M."/>
            <person name="Lee B.I."/>
            <person name="Makabe K.W."/>
            <person name="Manohar C."/>
            <person name="Matassi G."/>
            <person name="Medina M."/>
            <person name="Mochizuki Y."/>
            <person name="Mount S."/>
            <person name="Morishita T."/>
            <person name="Miura S."/>
            <person name="Nakayama A."/>
            <person name="Nishizaka S."/>
            <person name="Nomoto H."/>
            <person name="Ohta F."/>
            <person name="Oishi K."/>
            <person name="Rigoutsos I."/>
            <person name="Sano M."/>
            <person name="Sasaki A."/>
            <person name="Sasakura Y."/>
            <person name="Shoguchi E."/>
            <person name="Shin-i T."/>
            <person name="Spagnuolo A."/>
            <person name="Stainier D."/>
            <person name="Suzuki M.M."/>
            <person name="Tassy O."/>
            <person name="Takatori N."/>
            <person name="Tokuoka M."/>
            <person name="Yagi K."/>
            <person name="Yoshizaki F."/>
            <person name="Wada S."/>
            <person name="Zhang C."/>
            <person name="Hyatt P.D."/>
            <person name="Larimer F."/>
            <person name="Detter C."/>
            <person name="Doggett N."/>
            <person name="Glavina T."/>
            <person name="Hawkins T."/>
            <person name="Richardson P."/>
            <person name="Lucas S."/>
            <person name="Kohara Y."/>
            <person name="Levine M."/>
            <person name="Satoh N."/>
            <person name="Rokhsar D.S."/>
        </authorList>
    </citation>
    <scope>NUCLEOTIDE SEQUENCE [LARGE SCALE GENOMIC DNA]</scope>
</reference>
<feature type="region of interest" description="Disordered" evidence="2">
    <location>
        <begin position="34"/>
        <end position="75"/>
    </location>
</feature>
<dbReference type="EC" id="5.2.1.8" evidence="1"/>
<dbReference type="Proteomes" id="UP000008144">
    <property type="component" value="Chromosome 9"/>
</dbReference>
<dbReference type="Ensembl" id="ENSCINT00000006685.3">
    <property type="protein sequence ID" value="ENSCINP00000006685.3"/>
    <property type="gene ID" value="ENSCING00000003257.3"/>
</dbReference>
<reference evidence="4" key="4">
    <citation type="submission" date="2025-09" db="UniProtKB">
        <authorList>
            <consortium name="Ensembl"/>
        </authorList>
    </citation>
    <scope>IDENTIFICATION</scope>
</reference>
<dbReference type="GeneTree" id="ENSGT00530000064286"/>
<reference evidence="4" key="2">
    <citation type="journal article" date="2008" name="Genome Biol.">
        <title>Improved genome assembly and evidence-based global gene model set for the chordate Ciona intestinalis: new insight into intron and operon populations.</title>
        <authorList>
            <person name="Satou Y."/>
            <person name="Mineta K."/>
            <person name="Ogasawara M."/>
            <person name="Sasakura Y."/>
            <person name="Shoguchi E."/>
            <person name="Ueno K."/>
            <person name="Yamada L."/>
            <person name="Matsumoto J."/>
            <person name="Wasserscheid J."/>
            <person name="Dewar K."/>
            <person name="Wiley G.B."/>
            <person name="Macmil S.L."/>
            <person name="Roe B.A."/>
            <person name="Zeller R.W."/>
            <person name="Hastings K.E."/>
            <person name="Lemaire P."/>
            <person name="Lindquist E."/>
            <person name="Endo T."/>
            <person name="Hotta K."/>
            <person name="Inaba K."/>
        </authorList>
    </citation>
    <scope>NUCLEOTIDE SEQUENCE [LARGE SCALE GENOMIC DNA]</scope>
    <source>
        <strain evidence="4">wild type</strain>
    </source>
</reference>
<dbReference type="SUPFAM" id="SSF54534">
    <property type="entry name" value="FKBP-like"/>
    <property type="match status" value="1"/>
</dbReference>
<dbReference type="PANTHER" id="PTHR44927">
    <property type="entry name" value="FK506-BINDING PROTEIN 15"/>
    <property type="match status" value="1"/>
</dbReference>
<dbReference type="PROSITE" id="PS50059">
    <property type="entry name" value="FKBP_PPIASE"/>
    <property type="match status" value="1"/>
</dbReference>
<dbReference type="GO" id="GO:0000785">
    <property type="term" value="C:chromatin"/>
    <property type="evidence" value="ECO:0000318"/>
    <property type="project" value="GO_Central"/>
</dbReference>
<dbReference type="EMBL" id="EAAA01002865">
    <property type="status" value="NOT_ANNOTATED_CDS"/>
    <property type="molecule type" value="Genomic_DNA"/>
</dbReference>
<feature type="compositionally biased region" description="Polar residues" evidence="2">
    <location>
        <begin position="39"/>
        <end position="53"/>
    </location>
</feature>
<dbReference type="GO" id="GO:0005730">
    <property type="term" value="C:nucleolus"/>
    <property type="evidence" value="ECO:0000318"/>
    <property type="project" value="GO_Central"/>
</dbReference>
<accession>F6Z535</accession>
<comment type="catalytic activity">
    <reaction evidence="1">
        <text>[protein]-peptidylproline (omega=180) = [protein]-peptidylproline (omega=0)</text>
        <dbReference type="Rhea" id="RHEA:16237"/>
        <dbReference type="Rhea" id="RHEA-COMP:10747"/>
        <dbReference type="Rhea" id="RHEA-COMP:10748"/>
        <dbReference type="ChEBI" id="CHEBI:83833"/>
        <dbReference type="ChEBI" id="CHEBI:83834"/>
        <dbReference type="EC" id="5.2.1.8"/>
    </reaction>
</comment>